<reference evidence="1" key="1">
    <citation type="journal article" date="2005" name="PLoS Biol.">
        <title>The genomes of Oryza sativa: a history of duplications.</title>
        <authorList>
            <person name="Yu J."/>
            <person name="Wang J."/>
            <person name="Lin W."/>
            <person name="Li S."/>
            <person name="Li H."/>
            <person name="Zhou J."/>
            <person name="Ni P."/>
            <person name="Dong W."/>
            <person name="Hu S."/>
            <person name="Zeng C."/>
            <person name="Zhang J."/>
            <person name="Zhang Y."/>
            <person name="Li R."/>
            <person name="Xu Z."/>
            <person name="Li S."/>
            <person name="Li X."/>
            <person name="Zheng H."/>
            <person name="Cong L."/>
            <person name="Lin L."/>
            <person name="Yin J."/>
            <person name="Geng J."/>
            <person name="Li G."/>
            <person name="Shi J."/>
            <person name="Liu J."/>
            <person name="Lv H."/>
            <person name="Li J."/>
            <person name="Wang J."/>
            <person name="Deng Y."/>
            <person name="Ran L."/>
            <person name="Shi X."/>
            <person name="Wang X."/>
            <person name="Wu Q."/>
            <person name="Li C."/>
            <person name="Ren X."/>
            <person name="Wang J."/>
            <person name="Wang X."/>
            <person name="Li D."/>
            <person name="Liu D."/>
            <person name="Zhang X."/>
            <person name="Ji Z."/>
            <person name="Zhao W."/>
            <person name="Sun Y."/>
            <person name="Zhang Z."/>
            <person name="Bao J."/>
            <person name="Han Y."/>
            <person name="Dong L."/>
            <person name="Ji J."/>
            <person name="Chen P."/>
            <person name="Wu S."/>
            <person name="Liu J."/>
            <person name="Xiao Y."/>
            <person name="Bu D."/>
            <person name="Tan J."/>
            <person name="Yang L."/>
            <person name="Ye C."/>
            <person name="Zhang J."/>
            <person name="Xu J."/>
            <person name="Zhou Y."/>
            <person name="Yu Y."/>
            <person name="Zhang B."/>
            <person name="Zhuang S."/>
            <person name="Wei H."/>
            <person name="Liu B."/>
            <person name="Lei M."/>
            <person name="Yu H."/>
            <person name="Li Y."/>
            <person name="Xu H."/>
            <person name="Wei S."/>
            <person name="He X."/>
            <person name="Fang L."/>
            <person name="Zhang Z."/>
            <person name="Zhang Y."/>
            <person name="Huang X."/>
            <person name="Su Z."/>
            <person name="Tong W."/>
            <person name="Li J."/>
            <person name="Tong Z."/>
            <person name="Li S."/>
            <person name="Ye J."/>
            <person name="Wang L."/>
            <person name="Fang L."/>
            <person name="Lei T."/>
            <person name="Chen C."/>
            <person name="Chen H."/>
            <person name="Xu Z."/>
            <person name="Li H."/>
            <person name="Huang H."/>
            <person name="Zhang F."/>
            <person name="Xu H."/>
            <person name="Li N."/>
            <person name="Zhao C."/>
            <person name="Li S."/>
            <person name="Dong L."/>
            <person name="Huang Y."/>
            <person name="Li L."/>
            <person name="Xi Y."/>
            <person name="Qi Q."/>
            <person name="Li W."/>
            <person name="Zhang B."/>
            <person name="Hu W."/>
            <person name="Zhang Y."/>
            <person name="Tian X."/>
            <person name="Jiao Y."/>
            <person name="Liang X."/>
            <person name="Jin J."/>
            <person name="Gao L."/>
            <person name="Zheng W."/>
            <person name="Hao B."/>
            <person name="Liu S."/>
            <person name="Wang W."/>
            <person name="Yuan L."/>
            <person name="Cao M."/>
            <person name="McDermott J."/>
            <person name="Samudrala R."/>
            <person name="Wang J."/>
            <person name="Wong G.K."/>
            <person name="Yang H."/>
        </authorList>
    </citation>
    <scope>NUCLEOTIDE SEQUENCE [LARGE SCALE GENOMIC DNA]</scope>
</reference>
<organism evidence="1">
    <name type="scientific">Oryza sativa subsp. japonica</name>
    <name type="common">Rice</name>
    <dbReference type="NCBI Taxonomy" id="39947"/>
    <lineage>
        <taxon>Eukaryota</taxon>
        <taxon>Viridiplantae</taxon>
        <taxon>Streptophyta</taxon>
        <taxon>Embryophyta</taxon>
        <taxon>Tracheophyta</taxon>
        <taxon>Spermatophyta</taxon>
        <taxon>Magnoliopsida</taxon>
        <taxon>Liliopsida</taxon>
        <taxon>Poales</taxon>
        <taxon>Poaceae</taxon>
        <taxon>BOP clade</taxon>
        <taxon>Oryzoideae</taxon>
        <taxon>Oryzeae</taxon>
        <taxon>Oryzinae</taxon>
        <taxon>Oryza</taxon>
        <taxon>Oryza sativa</taxon>
    </lineage>
</organism>
<reference evidence="1" key="2">
    <citation type="submission" date="2008-12" db="EMBL/GenBank/DDBJ databases">
        <title>Improved gene annotation of the rice (Oryza sativa) genomes.</title>
        <authorList>
            <person name="Wang J."/>
            <person name="Li R."/>
            <person name="Fan W."/>
            <person name="Huang Q."/>
            <person name="Zhang J."/>
            <person name="Zhou Y."/>
            <person name="Hu Y."/>
            <person name="Zi S."/>
            <person name="Li J."/>
            <person name="Ni P."/>
            <person name="Zheng H."/>
            <person name="Zhang Y."/>
            <person name="Zhao M."/>
            <person name="Hao Q."/>
            <person name="McDermott J."/>
            <person name="Samudrala R."/>
            <person name="Kristiansen K."/>
            <person name="Wong G.K.-S."/>
        </authorList>
    </citation>
    <scope>NUCLEOTIDE SEQUENCE</scope>
</reference>
<sequence>MAGEEKSDGSAVDPKNIIAVTLDLSEDQRQEVLRQHDEELKKLLAAYQKTRNGVVKKIIPERSIG</sequence>
<evidence type="ECO:0000313" key="1">
    <source>
        <dbReference type="EMBL" id="EEE54754.1"/>
    </source>
</evidence>
<name>B9EXE1_ORYSJ</name>
<dbReference type="AlphaFoldDB" id="B9EXE1"/>
<accession>B9EXE1</accession>
<gene>
    <name evidence="1" type="ORF">OsJ_02120</name>
</gene>
<dbReference type="Proteomes" id="UP000007752">
    <property type="component" value="Chromosome 1"/>
</dbReference>
<protein>
    <submittedName>
        <fullName evidence="1">Uncharacterized protein</fullName>
    </submittedName>
</protein>
<proteinExistence type="predicted"/>
<dbReference type="EMBL" id="CM000138">
    <property type="protein sequence ID" value="EEE54754.1"/>
    <property type="molecule type" value="Genomic_DNA"/>
</dbReference>